<proteinExistence type="inferred from homology"/>
<dbReference type="GO" id="GO:0005737">
    <property type="term" value="C:cytoplasm"/>
    <property type="evidence" value="ECO:0007669"/>
    <property type="project" value="UniProtKB-SubCell"/>
</dbReference>
<evidence type="ECO:0000259" key="11">
    <source>
        <dbReference type="Pfam" id="PF09811"/>
    </source>
</evidence>
<dbReference type="Pfam" id="PF09811">
    <property type="entry name" value="Yae1_N"/>
    <property type="match status" value="1"/>
</dbReference>
<dbReference type="PANTHER" id="PTHR18829">
    <property type="entry name" value="PROTEIN YAE1 HOMOLOG"/>
    <property type="match status" value="1"/>
</dbReference>
<evidence type="ECO:0000256" key="7">
    <source>
        <dbReference type="ARBA" id="ARBA00018400"/>
    </source>
</evidence>
<accession>A0AAJ0FD82</accession>
<comment type="subunit">
    <text evidence="5">May form a complex with LTO1.</text>
</comment>
<keyword evidence="9" id="KW-0539">Nucleus</keyword>
<gene>
    <name evidence="12" type="ORF">QBC47DRAFT_399673</name>
</gene>
<feature type="domain" description="Essential protein Yae1 N-terminal" evidence="11">
    <location>
        <begin position="90"/>
        <end position="128"/>
    </location>
</feature>
<sequence>MLLHNNPLQNDDIFPAMSTSHTPHRSPSPIPDHNHTTTQDTTTTTTNNNLDDVWGDDDDNNNEPHHHQHHPQNLHSSDIPRLQHDHSTAGYRDGIALAKASSVQAGFDEGYSLGATIGLRAGKVLGVLEGLVFSFSSSSSSSSSSHTQESERLRGLLEDARRELDVRRIFSGEYWGEDGIWRYDVVGEGDRDGEGVVFGDVAGGHPLIQKWEGVVRMEGGRWGVDWDVLRGEEGEREGEGDEAHRGYGHGVERKGEVKAKAAGRGALEW</sequence>
<dbReference type="EMBL" id="MU839830">
    <property type="protein sequence ID" value="KAK1757334.1"/>
    <property type="molecule type" value="Genomic_DNA"/>
</dbReference>
<dbReference type="InterPro" id="IPR038881">
    <property type="entry name" value="Yae1-like"/>
</dbReference>
<reference evidence="12" key="1">
    <citation type="submission" date="2023-06" db="EMBL/GenBank/DDBJ databases">
        <title>Genome-scale phylogeny and comparative genomics of the fungal order Sordariales.</title>
        <authorList>
            <consortium name="Lawrence Berkeley National Laboratory"/>
            <person name="Hensen N."/>
            <person name="Bonometti L."/>
            <person name="Westerberg I."/>
            <person name="Brannstrom I.O."/>
            <person name="Guillou S."/>
            <person name="Cros-Aarteil S."/>
            <person name="Calhoun S."/>
            <person name="Haridas S."/>
            <person name="Kuo A."/>
            <person name="Mondo S."/>
            <person name="Pangilinan J."/>
            <person name="Riley R."/>
            <person name="Labutti K."/>
            <person name="Andreopoulos B."/>
            <person name="Lipzen A."/>
            <person name="Chen C."/>
            <person name="Yanf M."/>
            <person name="Daum C."/>
            <person name="Ng V."/>
            <person name="Clum A."/>
            <person name="Steindorff A."/>
            <person name="Ohm R."/>
            <person name="Martin F."/>
            <person name="Silar P."/>
            <person name="Natvig D."/>
            <person name="Lalanne C."/>
            <person name="Gautier V."/>
            <person name="Ament-Velasquez S.L."/>
            <person name="Kruys A."/>
            <person name="Hutchinson M.I."/>
            <person name="Powell A.J."/>
            <person name="Barry K."/>
            <person name="Miller A.N."/>
            <person name="Grigoriev I.V."/>
            <person name="Debuchy R."/>
            <person name="Gladieux P."/>
            <person name="Thoren M.H."/>
            <person name="Johannesson H."/>
        </authorList>
    </citation>
    <scope>NUCLEOTIDE SEQUENCE</scope>
    <source>
        <strain evidence="12">PSN4</strain>
    </source>
</reference>
<evidence type="ECO:0000256" key="1">
    <source>
        <dbReference type="ARBA" id="ARBA00003836"/>
    </source>
</evidence>
<dbReference type="AlphaFoldDB" id="A0AAJ0FD82"/>
<dbReference type="GO" id="GO:0005634">
    <property type="term" value="C:nucleus"/>
    <property type="evidence" value="ECO:0007669"/>
    <property type="project" value="UniProtKB-SubCell"/>
</dbReference>
<feature type="compositionally biased region" description="Low complexity" evidence="10">
    <location>
        <begin position="36"/>
        <end position="52"/>
    </location>
</feature>
<keyword evidence="8" id="KW-0963">Cytoplasm</keyword>
<organism evidence="12 13">
    <name type="scientific">Echria macrotheca</name>
    <dbReference type="NCBI Taxonomy" id="438768"/>
    <lineage>
        <taxon>Eukaryota</taxon>
        <taxon>Fungi</taxon>
        <taxon>Dikarya</taxon>
        <taxon>Ascomycota</taxon>
        <taxon>Pezizomycotina</taxon>
        <taxon>Sordariomycetes</taxon>
        <taxon>Sordariomycetidae</taxon>
        <taxon>Sordariales</taxon>
        <taxon>Schizotheciaceae</taxon>
        <taxon>Echria</taxon>
    </lineage>
</organism>
<evidence type="ECO:0000256" key="6">
    <source>
        <dbReference type="ARBA" id="ARBA00017286"/>
    </source>
</evidence>
<evidence type="ECO:0000313" key="12">
    <source>
        <dbReference type="EMBL" id="KAK1757334.1"/>
    </source>
</evidence>
<dbReference type="Proteomes" id="UP001239445">
    <property type="component" value="Unassembled WGS sequence"/>
</dbReference>
<evidence type="ECO:0000256" key="9">
    <source>
        <dbReference type="ARBA" id="ARBA00023242"/>
    </source>
</evidence>
<evidence type="ECO:0000256" key="3">
    <source>
        <dbReference type="ARBA" id="ARBA00004496"/>
    </source>
</evidence>
<dbReference type="PANTHER" id="PTHR18829:SF0">
    <property type="entry name" value="PROTEIN YAE1 HOMOLOG"/>
    <property type="match status" value="1"/>
</dbReference>
<evidence type="ECO:0000256" key="5">
    <source>
        <dbReference type="ARBA" id="ARBA00011427"/>
    </source>
</evidence>
<evidence type="ECO:0000256" key="4">
    <source>
        <dbReference type="ARBA" id="ARBA00007096"/>
    </source>
</evidence>
<evidence type="ECO:0000256" key="2">
    <source>
        <dbReference type="ARBA" id="ARBA00004123"/>
    </source>
</evidence>
<keyword evidence="13" id="KW-1185">Reference proteome</keyword>
<feature type="compositionally biased region" description="Low complexity" evidence="10">
    <location>
        <begin position="18"/>
        <end position="27"/>
    </location>
</feature>
<comment type="similarity">
    <text evidence="4">Belongs to the YAE1 family.</text>
</comment>
<comment type="caution">
    <text evidence="12">The sequence shown here is derived from an EMBL/GenBank/DDBJ whole genome shotgun (WGS) entry which is preliminary data.</text>
</comment>
<feature type="region of interest" description="Disordered" evidence="10">
    <location>
        <begin position="1"/>
        <end position="86"/>
    </location>
</feature>
<name>A0AAJ0FD82_9PEZI</name>
<evidence type="ECO:0000256" key="10">
    <source>
        <dbReference type="SAM" id="MobiDB-lite"/>
    </source>
</evidence>
<dbReference type="InterPro" id="IPR019191">
    <property type="entry name" value="Essential_protein_Yae1_N"/>
</dbReference>
<comment type="function">
    <text evidence="1">The complex LTO1:YAE1 may function as a target specific adapter that probably recruits apo-RPLI1 to the cytosolic iron-sulfur protein assembly (CIA) complex machinery. May be required for biogenesis of the large ribosomal subunit and initiation of translation.</text>
</comment>
<comment type="subcellular location">
    <subcellularLocation>
        <location evidence="3">Cytoplasm</location>
    </subcellularLocation>
    <subcellularLocation>
        <location evidence="2">Nucleus</location>
    </subcellularLocation>
</comment>
<evidence type="ECO:0000313" key="13">
    <source>
        <dbReference type="Proteomes" id="UP001239445"/>
    </source>
</evidence>
<protein>
    <recommendedName>
        <fullName evidence="7">Protein YAE1</fullName>
    </recommendedName>
    <alternativeName>
        <fullName evidence="6">Protein yae1</fullName>
    </alternativeName>
</protein>
<evidence type="ECO:0000256" key="8">
    <source>
        <dbReference type="ARBA" id="ARBA00022490"/>
    </source>
</evidence>